<comment type="similarity">
    <text evidence="1">Belongs to the bacterial solute-binding protein 8 family.</text>
</comment>
<dbReference type="Pfam" id="PF01497">
    <property type="entry name" value="Peripla_BP_2"/>
    <property type="match status" value="2"/>
</dbReference>
<feature type="domain" description="Fe/B12 periplasmic-binding" evidence="4">
    <location>
        <begin position="358"/>
        <end position="622"/>
    </location>
</feature>
<dbReference type="AlphaFoldDB" id="A0A9D1PB38"/>
<name>A0A9D1PB38_9FIRM</name>
<evidence type="ECO:0000256" key="2">
    <source>
        <dbReference type="SAM" id="Coils"/>
    </source>
</evidence>
<dbReference type="PANTHER" id="PTHR30535">
    <property type="entry name" value="VITAMIN B12-BINDING PROTEIN"/>
    <property type="match status" value="1"/>
</dbReference>
<reference evidence="5" key="2">
    <citation type="journal article" date="2021" name="PeerJ">
        <title>Extensive microbial diversity within the chicken gut microbiome revealed by metagenomics and culture.</title>
        <authorList>
            <person name="Gilroy R."/>
            <person name="Ravi A."/>
            <person name="Getino M."/>
            <person name="Pursley I."/>
            <person name="Horton D.L."/>
            <person name="Alikhan N.F."/>
            <person name="Baker D."/>
            <person name="Gharbi K."/>
            <person name="Hall N."/>
            <person name="Watson M."/>
            <person name="Adriaenssens E.M."/>
            <person name="Foster-Nyarko E."/>
            <person name="Jarju S."/>
            <person name="Secka A."/>
            <person name="Antonio M."/>
            <person name="Oren A."/>
            <person name="Chaudhuri R.R."/>
            <person name="La Ragione R."/>
            <person name="Hildebrand F."/>
            <person name="Pallen M.J."/>
        </authorList>
    </citation>
    <scope>NUCLEOTIDE SEQUENCE</scope>
    <source>
        <strain evidence="5">CHK183-6373</strain>
    </source>
</reference>
<dbReference type="EMBL" id="DVOT01000233">
    <property type="protein sequence ID" value="HIV28849.1"/>
    <property type="molecule type" value="Genomic_DNA"/>
</dbReference>
<dbReference type="Proteomes" id="UP000886884">
    <property type="component" value="Unassembled WGS sequence"/>
</dbReference>
<reference evidence="5" key="1">
    <citation type="submission" date="2020-10" db="EMBL/GenBank/DDBJ databases">
        <authorList>
            <person name="Gilroy R."/>
        </authorList>
    </citation>
    <scope>NUCLEOTIDE SEQUENCE</scope>
    <source>
        <strain evidence="5">CHK183-6373</strain>
    </source>
</reference>
<feature type="chain" id="PRO_5039719365" evidence="3">
    <location>
        <begin position="21"/>
        <end position="624"/>
    </location>
</feature>
<evidence type="ECO:0000256" key="1">
    <source>
        <dbReference type="ARBA" id="ARBA00008814"/>
    </source>
</evidence>
<dbReference type="PROSITE" id="PS50983">
    <property type="entry name" value="FE_B12_PBP"/>
    <property type="match status" value="2"/>
</dbReference>
<evidence type="ECO:0000256" key="3">
    <source>
        <dbReference type="SAM" id="SignalP"/>
    </source>
</evidence>
<keyword evidence="2" id="KW-0175">Coiled coil</keyword>
<comment type="caution">
    <text evidence="5">The sequence shown here is derived from an EMBL/GenBank/DDBJ whole genome shotgun (WGS) entry which is preliminary data.</text>
</comment>
<dbReference type="Gene3D" id="3.40.50.1980">
    <property type="entry name" value="Nitrogenase molybdenum iron protein domain"/>
    <property type="match status" value="4"/>
</dbReference>
<dbReference type="GO" id="GO:0071281">
    <property type="term" value="P:cellular response to iron ion"/>
    <property type="evidence" value="ECO:0007669"/>
    <property type="project" value="TreeGrafter"/>
</dbReference>
<proteinExistence type="inferred from homology"/>
<dbReference type="InterPro" id="IPR002491">
    <property type="entry name" value="ABC_transptr_periplasmic_BD"/>
</dbReference>
<accession>A0A9D1PB38</accession>
<evidence type="ECO:0000313" key="6">
    <source>
        <dbReference type="Proteomes" id="UP000886884"/>
    </source>
</evidence>
<organism evidence="5 6">
    <name type="scientific">Candidatus Ornithocaccomicrobium faecavium</name>
    <dbReference type="NCBI Taxonomy" id="2840890"/>
    <lineage>
        <taxon>Bacteria</taxon>
        <taxon>Bacillati</taxon>
        <taxon>Bacillota</taxon>
        <taxon>Clostridia</taxon>
        <taxon>Candidatus Ornithocaccomicrobium</taxon>
    </lineage>
</organism>
<feature type="signal peptide" evidence="3">
    <location>
        <begin position="1"/>
        <end position="20"/>
    </location>
</feature>
<protein>
    <submittedName>
        <fullName evidence="5">ABC transporter substrate-binding protein</fullName>
    </submittedName>
</protein>
<evidence type="ECO:0000313" key="5">
    <source>
        <dbReference type="EMBL" id="HIV28849.1"/>
    </source>
</evidence>
<keyword evidence="3" id="KW-0732">Signal</keyword>
<dbReference type="InterPro" id="IPR050902">
    <property type="entry name" value="ABC_Transporter_SBP"/>
</dbReference>
<gene>
    <name evidence="5" type="ORF">IAA64_12875</name>
</gene>
<dbReference type="SUPFAM" id="SSF53807">
    <property type="entry name" value="Helical backbone' metal receptor"/>
    <property type="match status" value="2"/>
</dbReference>
<feature type="domain" description="Fe/B12 periplasmic-binding" evidence="4">
    <location>
        <begin position="55"/>
        <end position="319"/>
    </location>
</feature>
<sequence>MLKKFLSLMLSAVLCASLLAAAFAEEASGEKVLYYPDFMAESEGETLVLEQEPQRIACLSNAALQVLVRCGITPVVITSLSASAEFPEWVYELPTVTVGVNGMDIETIFAYEPDLVIVGSYQKETYGQQFADAGIPVYYTSEGPSINYEQTKQTAIALARSFGTAEMAAEIEAEFAAVEERAAQFTASHQRMRMMIFFSEPGAYQQTSSGYLGSMLAMLPFDNLSDTVTDPAGGTVPMDAETAITLNPEIIFAISPTAATGEDLRAIFEEDFAANPAWQQIDAVKNGNVVYLSKEFVTTKGLQVVDSFNELMDMLEGAVPAAETAQTAQTAAITLEYPANMQEKGYTEPLTLTSAPQRVVCMSSTPVLALHEMGVPMVAIPASSVVDWPEDLAACAQQLQLSHNTNFDIETVVALEPDLVILGYTSQETYGAVLEGAGIPVYYVDAGHTVSYDSILAQTQALVDAFGADTEVGADILQRFADLEARLEEARAQLAGKTVMVLQSAPPSHYIQTNGGTLGSMAEMLGLTNVYENDASSMAQLDYETALSYDPDLVLCVGMSKTGEEHRALMEEDFANNPDYWNSIPAIAAGDVIYLPVSYVSSAGINVVDNINALADIVLNHFAQ</sequence>
<evidence type="ECO:0000259" key="4">
    <source>
        <dbReference type="PROSITE" id="PS50983"/>
    </source>
</evidence>
<dbReference type="PANTHER" id="PTHR30535:SF34">
    <property type="entry name" value="MOLYBDATE-BINDING PROTEIN MOLA"/>
    <property type="match status" value="1"/>
</dbReference>
<feature type="coiled-coil region" evidence="2">
    <location>
        <begin position="473"/>
        <end position="500"/>
    </location>
</feature>